<feature type="region of interest" description="Disordered" evidence="3">
    <location>
        <begin position="611"/>
        <end position="658"/>
    </location>
</feature>
<evidence type="ECO:0000259" key="5">
    <source>
        <dbReference type="PROSITE" id="PS50021"/>
    </source>
</evidence>
<reference evidence="6" key="2">
    <citation type="submission" date="2025-08" db="UniProtKB">
        <authorList>
            <consortium name="Ensembl"/>
        </authorList>
    </citation>
    <scope>IDENTIFICATION</scope>
</reference>
<dbReference type="SMART" id="SM00364">
    <property type="entry name" value="LRR_BAC"/>
    <property type="match status" value="4"/>
</dbReference>
<proteinExistence type="predicted"/>
<evidence type="ECO:0000313" key="7">
    <source>
        <dbReference type="Proteomes" id="UP000291020"/>
    </source>
</evidence>
<dbReference type="PANTHER" id="PTHR48051:SF44">
    <property type="entry name" value="LEUCINE RICH REPEATS AND CALPONIN HOMOLOGY DOMAIN CONTAINING 3"/>
    <property type="match status" value="1"/>
</dbReference>
<protein>
    <recommendedName>
        <fullName evidence="5">Calponin-homology (CH) domain-containing protein</fullName>
    </recommendedName>
</protein>
<dbReference type="Proteomes" id="UP000291020">
    <property type="component" value="Unassembled WGS sequence"/>
</dbReference>
<keyword evidence="2" id="KW-0677">Repeat</keyword>
<dbReference type="Pfam" id="PF00307">
    <property type="entry name" value="CH"/>
    <property type="match status" value="1"/>
</dbReference>
<dbReference type="InterPro" id="IPR001611">
    <property type="entry name" value="Leu-rich_rpt"/>
</dbReference>
<dbReference type="SUPFAM" id="SSF52058">
    <property type="entry name" value="L domain-like"/>
    <property type="match status" value="1"/>
</dbReference>
<keyword evidence="4" id="KW-0812">Transmembrane</keyword>
<reference evidence="7" key="1">
    <citation type="journal article" date="2017" name="PLoS ONE">
        <title>The Agassiz's desert tortoise genome provides a resource for the conservation of a threatened species.</title>
        <authorList>
            <person name="Tollis M."/>
            <person name="DeNardo D.F."/>
            <person name="Cornelius J.A."/>
            <person name="Dolby G.A."/>
            <person name="Edwards T."/>
            <person name="Henen B.T."/>
            <person name="Karl A.E."/>
            <person name="Murphy R.W."/>
            <person name="Kusumi K."/>
        </authorList>
    </citation>
    <scope>NUCLEOTIDE SEQUENCE [LARGE SCALE GENOMIC DNA]</scope>
</reference>
<keyword evidence="4" id="KW-1133">Transmembrane helix</keyword>
<dbReference type="SUPFAM" id="SSF47576">
    <property type="entry name" value="Calponin-homology domain, CH-domain"/>
    <property type="match status" value="1"/>
</dbReference>
<accession>A0A452GLB8</accession>
<dbReference type="Gene3D" id="1.10.418.10">
    <property type="entry name" value="Calponin-like domain"/>
    <property type="match status" value="1"/>
</dbReference>
<dbReference type="Pfam" id="PF13855">
    <property type="entry name" value="LRR_8"/>
    <property type="match status" value="2"/>
</dbReference>
<feature type="compositionally biased region" description="Polar residues" evidence="3">
    <location>
        <begin position="626"/>
        <end position="639"/>
    </location>
</feature>
<feature type="transmembrane region" description="Helical" evidence="4">
    <location>
        <begin position="828"/>
        <end position="849"/>
    </location>
</feature>
<name>A0A452GLB8_9SAUR</name>
<dbReference type="Pfam" id="PF00560">
    <property type="entry name" value="LRR_1"/>
    <property type="match status" value="1"/>
</dbReference>
<dbReference type="PANTHER" id="PTHR48051">
    <property type="match status" value="1"/>
</dbReference>
<dbReference type="PROSITE" id="PS50021">
    <property type="entry name" value="CH"/>
    <property type="match status" value="1"/>
</dbReference>
<dbReference type="FunFam" id="3.80.10.10:FF:000007">
    <property type="entry name" value="Leucine-rich repeat and calponin homology domain-containing protein 1 isoform 3"/>
    <property type="match status" value="1"/>
</dbReference>
<dbReference type="InterPro" id="IPR036872">
    <property type="entry name" value="CH_dom_sf"/>
</dbReference>
<feature type="domain" description="Calponin-homology (CH)" evidence="5">
    <location>
        <begin position="702"/>
        <end position="817"/>
    </location>
</feature>
<dbReference type="InterPro" id="IPR032675">
    <property type="entry name" value="LRR_dom_sf"/>
</dbReference>
<evidence type="ECO:0000256" key="2">
    <source>
        <dbReference type="ARBA" id="ARBA00022737"/>
    </source>
</evidence>
<dbReference type="Ensembl" id="ENSGAGT00000002957.1">
    <property type="protein sequence ID" value="ENSGAGP00000002586.1"/>
    <property type="gene ID" value="ENSGAGG00000002035.1"/>
</dbReference>
<feature type="region of interest" description="Disordered" evidence="3">
    <location>
        <begin position="673"/>
        <end position="705"/>
    </location>
</feature>
<reference evidence="6" key="3">
    <citation type="submission" date="2025-09" db="UniProtKB">
        <authorList>
            <consortium name="Ensembl"/>
        </authorList>
    </citation>
    <scope>IDENTIFICATION</scope>
</reference>
<dbReference type="SMART" id="SM00033">
    <property type="entry name" value="CH"/>
    <property type="match status" value="1"/>
</dbReference>
<dbReference type="InterPro" id="IPR001715">
    <property type="entry name" value="CH_dom"/>
</dbReference>
<evidence type="ECO:0000313" key="6">
    <source>
        <dbReference type="Ensembl" id="ENSGAGP00000002586.1"/>
    </source>
</evidence>
<keyword evidence="4" id="KW-0472">Membrane</keyword>
<keyword evidence="7" id="KW-1185">Reference proteome</keyword>
<dbReference type="AlphaFoldDB" id="A0A452GLB8"/>
<dbReference type="InterPro" id="IPR003591">
    <property type="entry name" value="Leu-rich_rpt_typical-subtyp"/>
</dbReference>
<evidence type="ECO:0000256" key="3">
    <source>
        <dbReference type="SAM" id="MobiDB-lite"/>
    </source>
</evidence>
<feature type="compositionally biased region" description="Basic and acidic residues" evidence="3">
    <location>
        <begin position="691"/>
        <end position="703"/>
    </location>
</feature>
<dbReference type="PROSITE" id="PS51450">
    <property type="entry name" value="LRR"/>
    <property type="match status" value="1"/>
</dbReference>
<evidence type="ECO:0000256" key="4">
    <source>
        <dbReference type="SAM" id="Phobius"/>
    </source>
</evidence>
<dbReference type="Gene3D" id="3.80.10.10">
    <property type="entry name" value="Ribonuclease Inhibitor"/>
    <property type="match status" value="1"/>
</dbReference>
<dbReference type="FunFam" id="1.10.418.10:FF:000021">
    <property type="entry name" value="Leucine-rich repeat and calponin homology domain-containing protein 1 isoform 3"/>
    <property type="match status" value="1"/>
</dbReference>
<feature type="compositionally biased region" description="Low complexity" evidence="3">
    <location>
        <begin position="677"/>
        <end position="687"/>
    </location>
</feature>
<evidence type="ECO:0000256" key="1">
    <source>
        <dbReference type="ARBA" id="ARBA00022614"/>
    </source>
</evidence>
<dbReference type="GO" id="GO:0005737">
    <property type="term" value="C:cytoplasm"/>
    <property type="evidence" value="ECO:0007669"/>
    <property type="project" value="TreeGrafter"/>
</dbReference>
<dbReference type="InterPro" id="IPR050216">
    <property type="entry name" value="LRR_domain-containing"/>
</dbReference>
<keyword evidence="1" id="KW-0433">Leucine-rich repeat</keyword>
<organism evidence="6 7">
    <name type="scientific">Gopherus agassizii</name>
    <name type="common">Agassiz's desert tortoise</name>
    <dbReference type="NCBI Taxonomy" id="38772"/>
    <lineage>
        <taxon>Eukaryota</taxon>
        <taxon>Metazoa</taxon>
        <taxon>Chordata</taxon>
        <taxon>Craniata</taxon>
        <taxon>Vertebrata</taxon>
        <taxon>Euteleostomi</taxon>
        <taxon>Archelosauria</taxon>
        <taxon>Testudinata</taxon>
        <taxon>Testudines</taxon>
        <taxon>Cryptodira</taxon>
        <taxon>Durocryptodira</taxon>
        <taxon>Testudinoidea</taxon>
        <taxon>Testudinidae</taxon>
        <taxon>Gopherus</taxon>
    </lineage>
</organism>
<sequence length="852" mass="95390">MLSVPVQWTPSEHALSLPLPRALRLRTAQRSRSSVAVAAAGGEMAAVVLVSVESGSGTMPAGSPAACGPPAGPCGPGSWSRSLDRALEEAAVSGSLSLSGRKLRDYPRGSAANHDLSDTTQADLSRNRLSELPAEVCHFVSLESLNLYQNCIRYIPEAILNLQSLTFLNISRNQLSTLPVHMCSLPLKVLIASNNKLISLPEEIGQLRHLTELDVSCNEIQTIPPQIGSLESLRDLNIRRNHLVHLPEELAELPLIRLDFSCNKITTIPVCYRNLRHLQTITLDNNPLQSPPAQICIKGKIHIFKYLNIEACKIAPDLPDYDRRPMGFGSCHEELYSSRPYGALDSGFNSVDSGDKRWSGNEPTDEFSDLPLRVAEITKEQRLRREREYQENRGSTVVTNGGVEHDLDQIDYIDSCATEEEEEEVRQPKCMESESLSSQFMAYIEQRRISHEGSPVKPVPIRDFQRTEDTRRYLNQTRDTDELRRPETLSLMQDRERHQGQRSYVDKAERAPADSSYLLSLSNNHSQVSHTDIELHQRRGHVVEHTRREAQLAALQYEEDRMRTKQIQREAVLDFVKLKASQSPQKQSPLDSENGFEPLFVFEIDSNTNTIKRRPGTLKQSDERSTISAASPTTQTVHLSSLYPGPAAPPSYRNPSQRPESFLFRAAVRDEMNKAVASSPSSASSPPNDSTDSRARQNSKQREEELELIEQLRKNIESRLKVPLPSDLGAALTDGVVLCHLANHVRPRSVPSIHVPSPAVPKLTMAKCRRNVENFLEACRKIGVPQDSLCSPSDILQLNLSVKRTVETLLSLGTESEESTPVSLSIQLWGFVAFYCTLMLTLCMFYRWVFFL</sequence>
<dbReference type="SMART" id="SM00369">
    <property type="entry name" value="LRR_TYP"/>
    <property type="match status" value="5"/>
</dbReference>